<dbReference type="SUPFAM" id="SSF52540">
    <property type="entry name" value="P-loop containing nucleoside triphosphate hydrolases"/>
    <property type="match status" value="1"/>
</dbReference>
<protein>
    <submittedName>
        <fullName evidence="1">Uncharacterized protein</fullName>
    </submittedName>
</protein>
<dbReference type="AlphaFoldDB" id="A0A645G9M5"/>
<reference evidence="1" key="1">
    <citation type="submission" date="2019-08" db="EMBL/GenBank/DDBJ databases">
        <authorList>
            <person name="Kucharzyk K."/>
            <person name="Murdoch R.W."/>
            <person name="Higgins S."/>
            <person name="Loffler F."/>
        </authorList>
    </citation>
    <scope>NUCLEOTIDE SEQUENCE</scope>
</reference>
<dbReference type="Gene3D" id="3.40.50.300">
    <property type="entry name" value="P-loop containing nucleotide triphosphate hydrolases"/>
    <property type="match status" value="1"/>
</dbReference>
<gene>
    <name evidence="1" type="ORF">SDC9_170210</name>
</gene>
<proteinExistence type="predicted"/>
<sequence>MKFVINGYDLVSHKNNTSGIVELISRTGIPVIGVVPYTQFAEKALSEGKPLTAVKNNPAGIALANISKRIAGLRVPLLDGIVKKRRRKSFY</sequence>
<accession>A0A645G9M5</accession>
<comment type="caution">
    <text evidence="1">The sequence shown here is derived from an EMBL/GenBank/DDBJ whole genome shotgun (WGS) entry which is preliminary data.</text>
</comment>
<name>A0A645G9M5_9ZZZZ</name>
<dbReference type="EMBL" id="VSSQ01071154">
    <property type="protein sequence ID" value="MPN22826.1"/>
    <property type="molecule type" value="Genomic_DNA"/>
</dbReference>
<evidence type="ECO:0000313" key="1">
    <source>
        <dbReference type="EMBL" id="MPN22826.1"/>
    </source>
</evidence>
<organism evidence="1">
    <name type="scientific">bioreactor metagenome</name>
    <dbReference type="NCBI Taxonomy" id="1076179"/>
    <lineage>
        <taxon>unclassified sequences</taxon>
        <taxon>metagenomes</taxon>
        <taxon>ecological metagenomes</taxon>
    </lineage>
</organism>
<dbReference type="InterPro" id="IPR027417">
    <property type="entry name" value="P-loop_NTPase"/>
</dbReference>